<proteinExistence type="predicted"/>
<dbReference type="Pfam" id="PF01266">
    <property type="entry name" value="DAO"/>
    <property type="match status" value="1"/>
</dbReference>
<sequence length="262" mass="28296">MSKELPKKAQVVIIGGGVVGCSVAYHLAKLDYTNVVLLERKKLTSGTTWHAAGLVGQMRPSLNLTQMVKYSGNLYETLEAETGMSTGYRRTGSVSLATNHERLAEFKRNASLAKVHGVDVQILTPSELRDKIDLFNLEDIVGGAWIPKDGKGDPANIAMALAKGAKNNGVKIFEDVKVTGIHKEDGKVRGVKTELGDIQSSVVVNCGGMWAREIGKMAGVSVPLHACEHFYFLTSPVPNLGDMPVVRVPDESAYYKEDAGKI</sequence>
<reference evidence="2" key="1">
    <citation type="submission" date="2018-05" db="EMBL/GenBank/DDBJ databases">
        <authorList>
            <person name="Lanie J.A."/>
            <person name="Ng W.-L."/>
            <person name="Kazmierczak K.M."/>
            <person name="Andrzejewski T.M."/>
            <person name="Davidsen T.M."/>
            <person name="Wayne K.J."/>
            <person name="Tettelin H."/>
            <person name="Glass J.I."/>
            <person name="Rusch D."/>
            <person name="Podicherti R."/>
            <person name="Tsui H.-C.T."/>
            <person name="Winkler M.E."/>
        </authorList>
    </citation>
    <scope>NUCLEOTIDE SEQUENCE</scope>
</reference>
<dbReference type="PROSITE" id="PS51257">
    <property type="entry name" value="PROKAR_LIPOPROTEIN"/>
    <property type="match status" value="1"/>
</dbReference>
<protein>
    <recommendedName>
        <fullName evidence="1">FAD dependent oxidoreductase domain-containing protein</fullName>
    </recommendedName>
</protein>
<dbReference type="PANTHER" id="PTHR13847:SF193">
    <property type="entry name" value="PYRUVATE DEHYDROGENASE PHOSPHATASE REGULATORY SUBUNIT, MITOCHONDRIAL"/>
    <property type="match status" value="1"/>
</dbReference>
<dbReference type="AlphaFoldDB" id="A0A382TI51"/>
<accession>A0A382TI51</accession>
<feature type="non-terminal residue" evidence="2">
    <location>
        <position position="262"/>
    </location>
</feature>
<organism evidence="2">
    <name type="scientific">marine metagenome</name>
    <dbReference type="NCBI Taxonomy" id="408172"/>
    <lineage>
        <taxon>unclassified sequences</taxon>
        <taxon>metagenomes</taxon>
        <taxon>ecological metagenomes</taxon>
    </lineage>
</organism>
<feature type="domain" description="FAD dependent oxidoreductase" evidence="1">
    <location>
        <begin position="11"/>
        <end position="256"/>
    </location>
</feature>
<evidence type="ECO:0000313" key="2">
    <source>
        <dbReference type="EMBL" id="SVD21653.1"/>
    </source>
</evidence>
<dbReference type="InterPro" id="IPR006076">
    <property type="entry name" value="FAD-dep_OxRdtase"/>
</dbReference>
<name>A0A382TI51_9ZZZZ</name>
<dbReference type="PANTHER" id="PTHR13847">
    <property type="entry name" value="SARCOSINE DEHYDROGENASE-RELATED"/>
    <property type="match status" value="1"/>
</dbReference>
<dbReference type="GO" id="GO:0005759">
    <property type="term" value="C:mitochondrial matrix"/>
    <property type="evidence" value="ECO:0007669"/>
    <property type="project" value="TreeGrafter"/>
</dbReference>
<dbReference type="SUPFAM" id="SSF54373">
    <property type="entry name" value="FAD-linked reductases, C-terminal domain"/>
    <property type="match status" value="1"/>
</dbReference>
<dbReference type="Gene3D" id="3.50.50.60">
    <property type="entry name" value="FAD/NAD(P)-binding domain"/>
    <property type="match status" value="1"/>
</dbReference>
<gene>
    <name evidence="2" type="ORF">METZ01_LOCUS374507</name>
</gene>
<dbReference type="InterPro" id="IPR036188">
    <property type="entry name" value="FAD/NAD-bd_sf"/>
</dbReference>
<dbReference type="EMBL" id="UINC01136723">
    <property type="protein sequence ID" value="SVD21653.1"/>
    <property type="molecule type" value="Genomic_DNA"/>
</dbReference>
<evidence type="ECO:0000259" key="1">
    <source>
        <dbReference type="Pfam" id="PF01266"/>
    </source>
</evidence>
<dbReference type="SUPFAM" id="SSF51905">
    <property type="entry name" value="FAD/NAD(P)-binding domain"/>
    <property type="match status" value="1"/>
</dbReference>
<dbReference type="Gene3D" id="3.30.9.10">
    <property type="entry name" value="D-Amino Acid Oxidase, subunit A, domain 2"/>
    <property type="match status" value="1"/>
</dbReference>